<comment type="caution">
    <text evidence="7">The sequence shown here is derived from an EMBL/GenBank/DDBJ whole genome shotgun (WGS) entry which is preliminary data.</text>
</comment>
<dbReference type="Proteomes" id="UP000621454">
    <property type="component" value="Unassembled WGS sequence"/>
</dbReference>
<organism evidence="7 8">
    <name type="scientific">Gordonia jinhuaensis</name>
    <dbReference type="NCBI Taxonomy" id="1517702"/>
    <lineage>
        <taxon>Bacteria</taxon>
        <taxon>Bacillati</taxon>
        <taxon>Actinomycetota</taxon>
        <taxon>Actinomycetes</taxon>
        <taxon>Mycobacteriales</taxon>
        <taxon>Gordoniaceae</taxon>
        <taxon>Gordonia</taxon>
    </lineage>
</organism>
<comment type="subcellular location">
    <subcellularLocation>
        <location evidence="4">Cytoplasm</location>
    </subcellularLocation>
</comment>
<dbReference type="Gene3D" id="3.30.1490.100">
    <property type="entry name" value="DNA polymerase, Y-family, little finger domain"/>
    <property type="match status" value="1"/>
</dbReference>
<dbReference type="InterPro" id="IPR001126">
    <property type="entry name" value="UmuC"/>
</dbReference>
<accession>A0A916WYV6</accession>
<dbReference type="GO" id="GO:0003684">
    <property type="term" value="F:damaged DNA binding"/>
    <property type="evidence" value="ECO:0007669"/>
    <property type="project" value="InterPro"/>
</dbReference>
<feature type="active site" evidence="4">
    <location>
        <position position="111"/>
    </location>
</feature>
<comment type="similarity">
    <text evidence="1 4">Belongs to the DNA polymerase type-Y family.</text>
</comment>
<protein>
    <recommendedName>
        <fullName evidence="4">DNA polymerase IV</fullName>
        <shortName evidence="4">Pol IV</shortName>
        <ecNumber evidence="4">2.7.7.7</ecNumber>
    </recommendedName>
</protein>
<dbReference type="GO" id="GO:0009432">
    <property type="term" value="P:SOS response"/>
    <property type="evidence" value="ECO:0007669"/>
    <property type="project" value="TreeGrafter"/>
</dbReference>
<dbReference type="GO" id="GO:0005829">
    <property type="term" value="C:cytosol"/>
    <property type="evidence" value="ECO:0007669"/>
    <property type="project" value="TreeGrafter"/>
</dbReference>
<reference evidence="7" key="2">
    <citation type="submission" date="2020-09" db="EMBL/GenBank/DDBJ databases">
        <authorList>
            <person name="Sun Q."/>
            <person name="Zhou Y."/>
        </authorList>
    </citation>
    <scope>NUCLEOTIDE SEQUENCE</scope>
    <source>
        <strain evidence="7">CGMCC 1.12827</strain>
    </source>
</reference>
<dbReference type="PANTHER" id="PTHR11076:SF33">
    <property type="entry name" value="DNA POLYMERASE KAPPA"/>
    <property type="match status" value="1"/>
</dbReference>
<comment type="catalytic activity">
    <reaction evidence="3 4">
        <text>DNA(n) + a 2'-deoxyribonucleoside 5'-triphosphate = DNA(n+1) + diphosphate</text>
        <dbReference type="Rhea" id="RHEA:22508"/>
        <dbReference type="Rhea" id="RHEA-COMP:17339"/>
        <dbReference type="Rhea" id="RHEA-COMP:17340"/>
        <dbReference type="ChEBI" id="CHEBI:33019"/>
        <dbReference type="ChEBI" id="CHEBI:61560"/>
        <dbReference type="ChEBI" id="CHEBI:173112"/>
        <dbReference type="EC" id="2.7.7.7"/>
    </reaction>
</comment>
<dbReference type="InterPro" id="IPR050116">
    <property type="entry name" value="DNA_polymerase-Y"/>
</dbReference>
<dbReference type="PANTHER" id="PTHR11076">
    <property type="entry name" value="DNA REPAIR POLYMERASE UMUC / TRANSFERASE FAMILY MEMBER"/>
    <property type="match status" value="1"/>
</dbReference>
<feature type="binding site" evidence="4">
    <location>
        <position position="110"/>
    </location>
    <ligand>
        <name>Mg(2+)</name>
        <dbReference type="ChEBI" id="CHEBI:18420"/>
    </ligand>
</feature>
<evidence type="ECO:0000256" key="3">
    <source>
        <dbReference type="ARBA" id="ARBA00049244"/>
    </source>
</evidence>
<keyword evidence="4" id="KW-0548">Nucleotidyltransferase</keyword>
<dbReference type="InterPro" id="IPR022880">
    <property type="entry name" value="DNApol_IV"/>
</dbReference>
<dbReference type="EC" id="2.7.7.7" evidence="4"/>
<evidence type="ECO:0000313" key="7">
    <source>
        <dbReference type="EMBL" id="GGB40261.1"/>
    </source>
</evidence>
<evidence type="ECO:0000256" key="5">
    <source>
        <dbReference type="SAM" id="MobiDB-lite"/>
    </source>
</evidence>
<gene>
    <name evidence="4 7" type="primary">dinB</name>
    <name evidence="7" type="ORF">GCM10011489_29810</name>
</gene>
<keyword evidence="4" id="KW-0963">Cytoplasm</keyword>
<keyword evidence="4" id="KW-0808">Transferase</keyword>
<proteinExistence type="inferred from homology"/>
<keyword evidence="4" id="KW-0234">DNA repair</keyword>
<comment type="function">
    <text evidence="2 4">Poorly processive, error-prone DNA polymerase involved in untargeted mutagenesis. Copies undamaged DNA at stalled replication forks, which arise in vivo from mismatched or misaligned primer ends. These misaligned primers can be extended by PolIV. Exhibits no 3'-5' exonuclease (proofreading) activity. May be involved in translesional synthesis, in conjunction with the beta clamp from PolIII.</text>
</comment>
<feature type="region of interest" description="Disordered" evidence="5">
    <location>
        <begin position="362"/>
        <end position="401"/>
    </location>
</feature>
<dbReference type="GO" id="GO:0042276">
    <property type="term" value="P:error-prone translesion synthesis"/>
    <property type="evidence" value="ECO:0007669"/>
    <property type="project" value="TreeGrafter"/>
</dbReference>
<dbReference type="InterPro" id="IPR017961">
    <property type="entry name" value="DNA_pol_Y-fam_little_finger"/>
</dbReference>
<dbReference type="InterPro" id="IPR024728">
    <property type="entry name" value="PolY_HhH_motif"/>
</dbReference>
<dbReference type="Gene3D" id="3.40.1170.60">
    <property type="match status" value="1"/>
</dbReference>
<keyword evidence="8" id="KW-1185">Reference proteome</keyword>
<feature type="compositionally biased region" description="Basic and acidic residues" evidence="5">
    <location>
        <begin position="366"/>
        <end position="401"/>
    </location>
</feature>
<dbReference type="GO" id="GO:0003887">
    <property type="term" value="F:DNA-directed DNA polymerase activity"/>
    <property type="evidence" value="ECO:0007669"/>
    <property type="project" value="UniProtKB-UniRule"/>
</dbReference>
<evidence type="ECO:0000256" key="4">
    <source>
        <dbReference type="HAMAP-Rule" id="MF_01113"/>
    </source>
</evidence>
<feature type="domain" description="UmuC" evidence="6">
    <location>
        <begin position="16"/>
        <end position="192"/>
    </location>
</feature>
<dbReference type="NCBIfam" id="NF003015">
    <property type="entry name" value="PRK03858.1"/>
    <property type="match status" value="1"/>
</dbReference>
<evidence type="ECO:0000256" key="2">
    <source>
        <dbReference type="ARBA" id="ARBA00025589"/>
    </source>
</evidence>
<dbReference type="Gene3D" id="1.10.150.20">
    <property type="entry name" value="5' to 3' exonuclease, C-terminal subdomain"/>
    <property type="match status" value="1"/>
</dbReference>
<sequence length="435" mass="47260">MFVSRVAARGRAEASILHADLDSFYASVEQRDQPSLRGRPVIVGGGVVLAASYEAKAFGVRTPMGVRDAMALCPGAIMVPPRFEAYTAASRAVFEIFEDTTPVVEPISVDEAFLDVGGLRRLVGSPKDIAARLRNRVRTDVGLPISVGIAPTKFLAKVASAASKPDGLLEVAPGTELDFLHPLPIEALWGVGAVTSKVLRDVGIGTVGDMATAGEKYLCSLVGRAHGRHLYALSLAHDPRQVQTGRRRRSIGAQRALGRRARSLDDLDAALTGLVERVTRRLRAADRVCRTVVVRMRFDDFTRATRSRTRVEPTDSTDAVLAMVRGLLDAATPMLADRGCSLIGVALTNLEPADSVQLALPFADVPGERAHPDQRHSDRRRSQPPDDPLPRARPPRTEHLDETVDELRDRFGSTAIRRARLLHRDDGLQVPMLPD</sequence>
<dbReference type="GO" id="GO:0006261">
    <property type="term" value="P:DNA-templated DNA replication"/>
    <property type="evidence" value="ECO:0007669"/>
    <property type="project" value="UniProtKB-UniRule"/>
</dbReference>
<keyword evidence="4" id="KW-0460">Magnesium</keyword>
<dbReference type="PROSITE" id="PS50173">
    <property type="entry name" value="UMUC"/>
    <property type="match status" value="1"/>
</dbReference>
<keyword evidence="4" id="KW-0515">Mutator protein</keyword>
<dbReference type="AlphaFoldDB" id="A0A916WYV6"/>
<dbReference type="SUPFAM" id="SSF100879">
    <property type="entry name" value="Lesion bypass DNA polymerase (Y-family), little finger domain"/>
    <property type="match status" value="1"/>
</dbReference>
<dbReference type="GO" id="GO:0006281">
    <property type="term" value="P:DNA repair"/>
    <property type="evidence" value="ECO:0007669"/>
    <property type="project" value="UniProtKB-UniRule"/>
</dbReference>
<evidence type="ECO:0000256" key="1">
    <source>
        <dbReference type="ARBA" id="ARBA00010945"/>
    </source>
</evidence>
<dbReference type="SUPFAM" id="SSF56672">
    <property type="entry name" value="DNA/RNA polymerases"/>
    <property type="match status" value="1"/>
</dbReference>
<dbReference type="RefSeq" id="WP_188587371.1">
    <property type="nucleotide sequence ID" value="NZ_BMGC01000024.1"/>
</dbReference>
<keyword evidence="4" id="KW-0238">DNA-binding</keyword>
<dbReference type="Pfam" id="PF11799">
    <property type="entry name" value="IMS_C"/>
    <property type="match status" value="1"/>
</dbReference>
<comment type="subunit">
    <text evidence="4">Monomer.</text>
</comment>
<feature type="binding site" evidence="4">
    <location>
        <position position="20"/>
    </location>
    <ligand>
        <name>Mg(2+)</name>
        <dbReference type="ChEBI" id="CHEBI:18420"/>
    </ligand>
</feature>
<dbReference type="Pfam" id="PF00817">
    <property type="entry name" value="IMS"/>
    <property type="match status" value="1"/>
</dbReference>
<keyword evidence="4" id="KW-0479">Metal-binding</keyword>
<name>A0A916WYV6_9ACTN</name>
<dbReference type="CDD" id="cd03586">
    <property type="entry name" value="PolY_Pol_IV_kappa"/>
    <property type="match status" value="1"/>
</dbReference>
<evidence type="ECO:0000259" key="6">
    <source>
        <dbReference type="PROSITE" id="PS50173"/>
    </source>
</evidence>
<dbReference type="EMBL" id="BMGC01000024">
    <property type="protein sequence ID" value="GGB40261.1"/>
    <property type="molecule type" value="Genomic_DNA"/>
</dbReference>
<reference evidence="7" key="1">
    <citation type="journal article" date="2014" name="Int. J. Syst. Evol. Microbiol.">
        <title>Complete genome sequence of Corynebacterium casei LMG S-19264T (=DSM 44701T), isolated from a smear-ripened cheese.</title>
        <authorList>
            <consortium name="US DOE Joint Genome Institute (JGI-PGF)"/>
            <person name="Walter F."/>
            <person name="Albersmeier A."/>
            <person name="Kalinowski J."/>
            <person name="Ruckert C."/>
        </authorList>
    </citation>
    <scope>NUCLEOTIDE SEQUENCE</scope>
    <source>
        <strain evidence="7">CGMCC 1.12827</strain>
    </source>
</reference>
<keyword evidence="4" id="KW-0235">DNA replication</keyword>
<dbReference type="InterPro" id="IPR043128">
    <property type="entry name" value="Rev_trsase/Diguanyl_cyclase"/>
</dbReference>
<dbReference type="GO" id="GO:0000287">
    <property type="term" value="F:magnesium ion binding"/>
    <property type="evidence" value="ECO:0007669"/>
    <property type="project" value="UniProtKB-UniRule"/>
</dbReference>
<dbReference type="HAMAP" id="MF_01113">
    <property type="entry name" value="DNApol_IV"/>
    <property type="match status" value="1"/>
</dbReference>
<dbReference type="Pfam" id="PF11798">
    <property type="entry name" value="IMS_HHH"/>
    <property type="match status" value="1"/>
</dbReference>
<keyword evidence="4" id="KW-0239">DNA-directed DNA polymerase</keyword>
<feature type="site" description="Substrate discrimination" evidence="4">
    <location>
        <position position="25"/>
    </location>
</feature>
<comment type="cofactor">
    <cofactor evidence="4">
        <name>Mg(2+)</name>
        <dbReference type="ChEBI" id="CHEBI:18420"/>
    </cofactor>
    <text evidence="4">Binds 2 magnesium ions per subunit.</text>
</comment>
<dbReference type="InterPro" id="IPR043502">
    <property type="entry name" value="DNA/RNA_pol_sf"/>
</dbReference>
<keyword evidence="4" id="KW-0227">DNA damage</keyword>
<evidence type="ECO:0000313" key="8">
    <source>
        <dbReference type="Proteomes" id="UP000621454"/>
    </source>
</evidence>
<dbReference type="NCBIfam" id="NF002677">
    <property type="entry name" value="PRK02406.1"/>
    <property type="match status" value="1"/>
</dbReference>
<dbReference type="InterPro" id="IPR036775">
    <property type="entry name" value="DNA_pol_Y-fam_lit_finger_sf"/>
</dbReference>
<dbReference type="Gene3D" id="3.30.70.270">
    <property type="match status" value="1"/>
</dbReference>